<dbReference type="GO" id="GO:0003730">
    <property type="term" value="F:mRNA 3'-UTR binding"/>
    <property type="evidence" value="ECO:0007669"/>
    <property type="project" value="TreeGrafter"/>
</dbReference>
<gene>
    <name evidence="2" type="ORF">FWK35_00024271</name>
</gene>
<proteinExistence type="predicted"/>
<dbReference type="Proteomes" id="UP000478052">
    <property type="component" value="Unassembled WGS sequence"/>
</dbReference>
<dbReference type="GO" id="GO:0099577">
    <property type="term" value="P:regulation of translation at presynapse, modulating synaptic transmission"/>
    <property type="evidence" value="ECO:0007669"/>
    <property type="project" value="TreeGrafter"/>
</dbReference>
<sequence length="261" mass="29796">MKHWYPETRFNCDNVRLPLLDEQCCTEFSDNQEIEVKAVREPHPSFGWIKAVVKMINGNPPSHFVVQYLNSSVTEIVSPDRVRYVNNNSHINGDTFYKFDIDVPEDVREFAKIDGIHKDLQKAIGASLVLYNPDQSVLSVISRSLLPSKRTLMLADVHFRNLKQKVMLLKKTEDLARCTAKPTTNGTLRTPYQCSDMATAINRPQPRHVTTSHQQHCFMPTPTSCTTMEDLKVEVLFENGVYYEGFVTGVMENEVLVSFPN</sequence>
<dbReference type="PANTHER" id="PTHR10603:SF7">
    <property type="entry name" value="FRAGILE X MESSENGER RIBONUCLEOPROTEIN 1 HOMOLOG"/>
    <property type="match status" value="1"/>
</dbReference>
<name>A0A6G0W5E5_APHCR</name>
<evidence type="ECO:0000259" key="1">
    <source>
        <dbReference type="Pfam" id="PF17904"/>
    </source>
</evidence>
<dbReference type="EMBL" id="VUJU01009080">
    <property type="protein sequence ID" value="KAF0722288.1"/>
    <property type="molecule type" value="Genomic_DNA"/>
</dbReference>
<feature type="non-terminal residue" evidence="2">
    <location>
        <position position="261"/>
    </location>
</feature>
<dbReference type="GO" id="GO:0048513">
    <property type="term" value="P:animal organ development"/>
    <property type="evidence" value="ECO:0007669"/>
    <property type="project" value="TreeGrafter"/>
</dbReference>
<dbReference type="InterPro" id="IPR040472">
    <property type="entry name" value="FMRP_KH0"/>
</dbReference>
<dbReference type="GO" id="GO:0048170">
    <property type="term" value="P:positive regulation of long-term neuronal synaptic plasticity"/>
    <property type="evidence" value="ECO:0007669"/>
    <property type="project" value="TreeGrafter"/>
</dbReference>
<reference evidence="2 3" key="1">
    <citation type="submission" date="2019-08" db="EMBL/GenBank/DDBJ databases">
        <title>Whole genome of Aphis craccivora.</title>
        <authorList>
            <person name="Voronova N.V."/>
            <person name="Shulinski R.S."/>
            <person name="Bandarenka Y.V."/>
            <person name="Zhorov D.G."/>
            <person name="Warner D."/>
        </authorList>
    </citation>
    <scope>NUCLEOTIDE SEQUENCE [LARGE SCALE GENOMIC DNA]</scope>
    <source>
        <strain evidence="2">180601</strain>
        <tissue evidence="2">Whole Body</tissue>
    </source>
</reference>
<dbReference type="GO" id="GO:0005634">
    <property type="term" value="C:nucleus"/>
    <property type="evidence" value="ECO:0007669"/>
    <property type="project" value="TreeGrafter"/>
</dbReference>
<evidence type="ECO:0000313" key="3">
    <source>
        <dbReference type="Proteomes" id="UP000478052"/>
    </source>
</evidence>
<comment type="caution">
    <text evidence="2">The sequence shown here is derived from an EMBL/GenBank/DDBJ whole genome shotgun (WGS) entry which is preliminary data.</text>
</comment>
<dbReference type="GO" id="GO:0043005">
    <property type="term" value="C:neuron projection"/>
    <property type="evidence" value="ECO:0007669"/>
    <property type="project" value="TreeGrafter"/>
</dbReference>
<dbReference type="Pfam" id="PF17904">
    <property type="entry name" value="KH_9"/>
    <property type="match status" value="1"/>
</dbReference>
<dbReference type="Gene3D" id="2.30.30.140">
    <property type="match status" value="2"/>
</dbReference>
<dbReference type="GO" id="GO:0045182">
    <property type="term" value="F:translation regulator activity"/>
    <property type="evidence" value="ECO:0007669"/>
    <property type="project" value="TreeGrafter"/>
</dbReference>
<dbReference type="GO" id="GO:0051028">
    <property type="term" value="P:mRNA transport"/>
    <property type="evidence" value="ECO:0007669"/>
    <property type="project" value="TreeGrafter"/>
</dbReference>
<dbReference type="OrthoDB" id="424249at2759"/>
<dbReference type="GO" id="GO:0010494">
    <property type="term" value="C:cytoplasmic stress granule"/>
    <property type="evidence" value="ECO:0007669"/>
    <property type="project" value="TreeGrafter"/>
</dbReference>
<dbReference type="GO" id="GO:0045727">
    <property type="term" value="P:positive regulation of translation"/>
    <property type="evidence" value="ECO:0007669"/>
    <property type="project" value="TreeGrafter"/>
</dbReference>
<dbReference type="GO" id="GO:0098793">
    <property type="term" value="C:presynapse"/>
    <property type="evidence" value="ECO:0007669"/>
    <property type="project" value="GOC"/>
</dbReference>
<dbReference type="AlphaFoldDB" id="A0A6G0W5E5"/>
<feature type="domain" description="Synaptic functional regulator FMRP KH0" evidence="1">
    <location>
        <begin position="94"/>
        <end position="177"/>
    </location>
</feature>
<accession>A0A6G0W5E5</accession>
<dbReference type="InterPro" id="IPR040148">
    <property type="entry name" value="FMR1"/>
</dbReference>
<keyword evidence="3" id="KW-1185">Reference proteome</keyword>
<dbReference type="CDD" id="cd22425">
    <property type="entry name" value="KH_I_FMR1_FXR_rpt1"/>
    <property type="match status" value="1"/>
</dbReference>
<organism evidence="2 3">
    <name type="scientific">Aphis craccivora</name>
    <name type="common">Cowpea aphid</name>
    <dbReference type="NCBI Taxonomy" id="307492"/>
    <lineage>
        <taxon>Eukaryota</taxon>
        <taxon>Metazoa</taxon>
        <taxon>Ecdysozoa</taxon>
        <taxon>Arthropoda</taxon>
        <taxon>Hexapoda</taxon>
        <taxon>Insecta</taxon>
        <taxon>Pterygota</taxon>
        <taxon>Neoptera</taxon>
        <taxon>Paraneoptera</taxon>
        <taxon>Hemiptera</taxon>
        <taxon>Sternorrhyncha</taxon>
        <taxon>Aphidomorpha</taxon>
        <taxon>Aphidoidea</taxon>
        <taxon>Aphididae</taxon>
        <taxon>Aphidini</taxon>
        <taxon>Aphis</taxon>
        <taxon>Aphis</taxon>
    </lineage>
</organism>
<dbReference type="PANTHER" id="PTHR10603">
    <property type="entry name" value="FRAGILE X MENTAL RETARDATION SYNDROME-RELATED PROTEIN"/>
    <property type="match status" value="1"/>
</dbReference>
<dbReference type="GO" id="GO:0043488">
    <property type="term" value="P:regulation of mRNA stability"/>
    <property type="evidence" value="ECO:0007669"/>
    <property type="project" value="TreeGrafter"/>
</dbReference>
<protein>
    <submittedName>
        <fullName evidence="2">Synaptic functional regulator FMR1 isoform X2</fullName>
    </submittedName>
</protein>
<evidence type="ECO:0000313" key="2">
    <source>
        <dbReference type="EMBL" id="KAF0722288.1"/>
    </source>
</evidence>